<dbReference type="AlphaFoldDB" id="A0A0G1NLY1"/>
<dbReference type="Pfam" id="PF04773">
    <property type="entry name" value="FecR"/>
    <property type="match status" value="1"/>
</dbReference>
<feature type="domain" description="FecR protein" evidence="3">
    <location>
        <begin position="352"/>
        <end position="441"/>
    </location>
</feature>
<comment type="caution">
    <text evidence="4">The sequence shown here is derived from an EMBL/GenBank/DDBJ whole genome shotgun (WGS) entry which is preliminary data.</text>
</comment>
<evidence type="ECO:0000313" key="4">
    <source>
        <dbReference type="EMBL" id="KKU21362.1"/>
    </source>
</evidence>
<evidence type="ECO:0000313" key="5">
    <source>
        <dbReference type="Proteomes" id="UP000034569"/>
    </source>
</evidence>
<evidence type="ECO:0000256" key="2">
    <source>
        <dbReference type="SAM" id="Phobius"/>
    </source>
</evidence>
<keyword evidence="2" id="KW-0472">Membrane</keyword>
<proteinExistence type="predicted"/>
<keyword evidence="2" id="KW-1133">Transmembrane helix</keyword>
<dbReference type="EMBL" id="LCLU01000027">
    <property type="protein sequence ID" value="KKU21362.1"/>
    <property type="molecule type" value="Genomic_DNA"/>
</dbReference>
<feature type="transmembrane region" description="Helical" evidence="2">
    <location>
        <begin position="535"/>
        <end position="556"/>
    </location>
</feature>
<name>A0A0G1NLY1_9BACT</name>
<feature type="transmembrane region" description="Helical" evidence="2">
    <location>
        <begin position="503"/>
        <end position="523"/>
    </location>
</feature>
<accession>A0A0G1NLY1</accession>
<feature type="compositionally biased region" description="Pro residues" evidence="1">
    <location>
        <begin position="125"/>
        <end position="135"/>
    </location>
</feature>
<protein>
    <recommendedName>
        <fullName evidence="3">FecR protein domain-containing protein</fullName>
    </recommendedName>
</protein>
<organism evidence="4 5">
    <name type="scientific">Candidatus Azambacteria bacterium GW2011_GWC1_46_13</name>
    <dbReference type="NCBI Taxonomy" id="1618619"/>
    <lineage>
        <taxon>Bacteria</taxon>
        <taxon>Candidatus Azamiibacteriota</taxon>
    </lineage>
</organism>
<gene>
    <name evidence="4" type="ORF">UX33_C0027G0001</name>
</gene>
<sequence length="759" mass="83646">MKNNMTIKMISRFSQVLLIMVFAVGVLNIQFLEPTPTQAEEIPKEIPGVMPGGAGAACGEDEFRACMEGKTSEVTVCGAACPLVEKPCQPGDPPGATCYGYDMSCLNACSSAAEQTCRTKTTCPPETPKSSPTPTPITTTPPTATLKWTSATPGQFVFTGPGGVVYWTESGEIFFQVPGEVGTYKYISLPGWDPVPTGEFNVTGPGGVVYWTESGEIFFQTPGGQRQKYTILPPLPPTTTTPPTTPQPTISQPKAQEAVKDDPFEFVKDPLENAFTEETESLADTKPQKTGQFKEEWERLRALRPPPEGNDWPVYVLAIDGDGRGVEVQTEGRKDWTGVSGGDIIPETGGYIQTDFDTEVTLVMPDGSIITIGELSQVQLDLRPRPLGAKLELKLGDMNLDINPGTFSADMQIRAGNNTGAVRGTHFGVAYNPDTDVAVYEIYDGTINVTSDKTGKTVALSSSYDKPIKRVEIPKSGEFVYKTAIPKDEWQAREAAGDTNNRFSWYIIGAVAAALFIAIFFVLQRKGIVRSKHGFVNVVLIITMAMLIGAVGYFVVIKNRSAPLVPSQTSIDATQIANPTPTPDQSSPINKIANWKLYRNDEYGFEFRYPEDVRLDINREDSLRVFKNFDRKKDTWNESRTKENIQRINIAEYIRIYEKYGPNPVFSVQTIGANKSIIMEGAWLTIDHCGTRFGDAETVTFMGYKAEKAIDHLEVFGENGPYIAEELFQYCLNYPLSPIIIDFHSDIGELIFSTFKFIK</sequence>
<dbReference type="InterPro" id="IPR006860">
    <property type="entry name" value="FecR"/>
</dbReference>
<evidence type="ECO:0000259" key="3">
    <source>
        <dbReference type="Pfam" id="PF04773"/>
    </source>
</evidence>
<dbReference type="Proteomes" id="UP000034569">
    <property type="component" value="Unassembled WGS sequence"/>
</dbReference>
<feature type="compositionally biased region" description="Pro residues" evidence="1">
    <location>
        <begin position="236"/>
        <end position="246"/>
    </location>
</feature>
<evidence type="ECO:0000256" key="1">
    <source>
        <dbReference type="SAM" id="MobiDB-lite"/>
    </source>
</evidence>
<keyword evidence="2" id="KW-0812">Transmembrane</keyword>
<reference evidence="4 5" key="1">
    <citation type="journal article" date="2015" name="Nature">
        <title>rRNA introns, odd ribosomes, and small enigmatic genomes across a large radiation of phyla.</title>
        <authorList>
            <person name="Brown C.T."/>
            <person name="Hug L.A."/>
            <person name="Thomas B.C."/>
            <person name="Sharon I."/>
            <person name="Castelle C.J."/>
            <person name="Singh A."/>
            <person name="Wilkins M.J."/>
            <person name="Williams K.H."/>
            <person name="Banfield J.F."/>
        </authorList>
    </citation>
    <scope>NUCLEOTIDE SEQUENCE [LARGE SCALE GENOMIC DNA]</scope>
</reference>
<feature type="region of interest" description="Disordered" evidence="1">
    <location>
        <begin position="236"/>
        <end position="258"/>
    </location>
</feature>
<feature type="region of interest" description="Disordered" evidence="1">
    <location>
        <begin position="119"/>
        <end position="143"/>
    </location>
</feature>
<dbReference type="Gene3D" id="2.60.120.1440">
    <property type="match status" value="1"/>
</dbReference>